<dbReference type="AlphaFoldDB" id="A0A4P7SGL3"/>
<dbReference type="OrthoDB" id="5143202at2"/>
<evidence type="ECO:0000313" key="1">
    <source>
        <dbReference type="EMBL" id="QCB92811.1"/>
    </source>
</evidence>
<evidence type="ECO:0008006" key="3">
    <source>
        <dbReference type="Google" id="ProtNLM"/>
    </source>
</evidence>
<name>A0A4P7SGL3_9CELL</name>
<dbReference type="Proteomes" id="UP000296469">
    <property type="component" value="Chromosome"/>
</dbReference>
<reference evidence="1 2" key="1">
    <citation type="submission" date="2019-04" db="EMBL/GenBank/DDBJ databases">
        <title>Isolation and identification of Cellulomonas shaoxiangyii sp. Nov. isolated from feces of the Tibetan antelopes (Pantholops hodgsonii) in the Qinghai-Tibet plateau of China.</title>
        <authorList>
            <person name="Tian Z."/>
        </authorList>
    </citation>
    <scope>NUCLEOTIDE SEQUENCE [LARGE SCALE GENOMIC DNA]</scope>
    <source>
        <strain evidence="1 2">Z28</strain>
    </source>
</reference>
<protein>
    <recommendedName>
        <fullName evidence="3">DUF559 domain-containing protein</fullName>
    </recommendedName>
</protein>
<accession>A0A4P7SGL3</accession>
<proteinExistence type="predicted"/>
<dbReference type="EMBL" id="CP039291">
    <property type="protein sequence ID" value="QCB92811.1"/>
    <property type="molecule type" value="Genomic_DNA"/>
</dbReference>
<organism evidence="1 2">
    <name type="scientific">Cellulomonas shaoxiangyii</name>
    <dbReference type="NCBI Taxonomy" id="2566013"/>
    <lineage>
        <taxon>Bacteria</taxon>
        <taxon>Bacillati</taxon>
        <taxon>Actinomycetota</taxon>
        <taxon>Actinomycetes</taxon>
        <taxon>Micrococcales</taxon>
        <taxon>Cellulomonadaceae</taxon>
        <taxon>Cellulomonas</taxon>
    </lineage>
</organism>
<evidence type="ECO:0000313" key="2">
    <source>
        <dbReference type="Proteomes" id="UP000296469"/>
    </source>
</evidence>
<dbReference type="KEGG" id="celz:E5225_03840"/>
<dbReference type="RefSeq" id="WP_135974107.1">
    <property type="nucleotide sequence ID" value="NZ_CP039291.1"/>
</dbReference>
<gene>
    <name evidence="1" type="ORF">E5225_03840</name>
</gene>
<keyword evidence="2" id="KW-1185">Reference proteome</keyword>
<sequence length="307" mass="32159">MLVATALRQEGLVSAAQCEAAGVGAERRRALARSGRATPVQRAVLDLAPSIVSVAASRADPAARRRRAAWLGLLAVGPRAVAVGPCALALLGVEGLPGDIRPEVALPGASHRRPRGGVVVRSFDHGMPVVRVGSARVAAAPWALAQAVCELDRAHAVAVLDSALQRGLLPGGLDPVDALVRGRRGAAAARPWLRLADGRAQSPLETWARLQCADAGIPPHELQVAVRDLRGRIVARGDLGWWRCDGRLLVVEIDGIGPHTDPTALFADRVRQNAVVATGTADVLRFTARDVARGGVIPAAVRDYLTL</sequence>